<dbReference type="GO" id="GO:0009103">
    <property type="term" value="P:lipopolysaccharide biosynthetic process"/>
    <property type="evidence" value="ECO:0007669"/>
    <property type="project" value="TreeGrafter"/>
</dbReference>
<accession>A0A1V5SC19</accession>
<feature type="compositionally biased region" description="Polar residues" evidence="2">
    <location>
        <begin position="32"/>
        <end position="44"/>
    </location>
</feature>
<evidence type="ECO:0000313" key="5">
    <source>
        <dbReference type="EMBL" id="OQA51854.1"/>
    </source>
</evidence>
<protein>
    <submittedName>
        <fullName evidence="5">Mannosylfructose-phosphate synthase</fullName>
        <ecNumber evidence="5">2.4.1.246</ecNumber>
    </submittedName>
</protein>
<dbReference type="InterPro" id="IPR001296">
    <property type="entry name" value="Glyco_trans_1"/>
</dbReference>
<dbReference type="GO" id="GO:0103011">
    <property type="term" value="F:mannosylfructose-phosphate synthase activity"/>
    <property type="evidence" value="ECO:0007669"/>
    <property type="project" value="UniProtKB-EC"/>
</dbReference>
<proteinExistence type="predicted"/>
<dbReference type="Pfam" id="PF13439">
    <property type="entry name" value="Glyco_transf_4"/>
    <property type="match status" value="1"/>
</dbReference>
<organism evidence="5">
    <name type="scientific">candidate division WS2 bacterium ADurb.Bin280</name>
    <dbReference type="NCBI Taxonomy" id="1852829"/>
    <lineage>
        <taxon>Bacteria</taxon>
        <taxon>candidate division WS2</taxon>
    </lineage>
</organism>
<feature type="domain" description="Glycosyltransferase subfamily 4-like N-terminal" evidence="4">
    <location>
        <begin position="161"/>
        <end position="263"/>
    </location>
</feature>
<dbReference type="CDD" id="cd03801">
    <property type="entry name" value="GT4_PimA-like"/>
    <property type="match status" value="1"/>
</dbReference>
<dbReference type="PANTHER" id="PTHR46401">
    <property type="entry name" value="GLYCOSYLTRANSFERASE WBBK-RELATED"/>
    <property type="match status" value="1"/>
</dbReference>
<keyword evidence="1 5" id="KW-0808">Transferase</keyword>
<evidence type="ECO:0000256" key="2">
    <source>
        <dbReference type="SAM" id="MobiDB-lite"/>
    </source>
</evidence>
<dbReference type="Gene3D" id="3.40.50.2000">
    <property type="entry name" value="Glycogen Phosphorylase B"/>
    <property type="match status" value="2"/>
</dbReference>
<dbReference type="Proteomes" id="UP000485367">
    <property type="component" value="Unassembled WGS sequence"/>
</dbReference>
<evidence type="ECO:0000259" key="4">
    <source>
        <dbReference type="Pfam" id="PF13439"/>
    </source>
</evidence>
<keyword evidence="5" id="KW-0328">Glycosyltransferase</keyword>
<evidence type="ECO:0000256" key="1">
    <source>
        <dbReference type="ARBA" id="ARBA00022679"/>
    </source>
</evidence>
<dbReference type="Pfam" id="PF00534">
    <property type="entry name" value="Glycos_transf_1"/>
    <property type="match status" value="1"/>
</dbReference>
<comment type="caution">
    <text evidence="5">The sequence shown here is derived from an EMBL/GenBank/DDBJ whole genome shotgun (WGS) entry which is preliminary data.</text>
</comment>
<evidence type="ECO:0000259" key="3">
    <source>
        <dbReference type="Pfam" id="PF00534"/>
    </source>
</evidence>
<sequence>MTGEAKNKNIKNRLGSWLRWLFSSKERRAKSSIKQTKATKTETPIESPPISRKAESKPSTRKTKVLMLGWELPPHNSGGLGVACHDLCESIHQLEKAQITFLLPHDLGIKLPFMKVIACAPLSKRTEKALGQTAYGPRRNSEDQAGDLEGDLVDQVEKYAKDVEKILSKIDFDIIHAHDWLSFKAGIKAKEISGKPLIAHIHSTEFDRSGGGFIYQKIADIEKMGLSNADKIITVSNLTKNQIVDKYSISPSKISVIHNGVSHKWNKVSSDNLKMLKKVGKKIVLFVGRMTIQKGPDYFIKAAKKVSQVMDEAVFVMVGAGDMERQIIEQAASLGLSDKVFFTGFVSIEERNSLYRSADVYVMPSISEPFGIVALESLINRTPIIISKQSGVSETIRHALKVDFWDTDEMAEKIVAVLKHKSLNKTLLKNGESEAKTITWEKAAQKCIDIYESLTK</sequence>
<dbReference type="InterPro" id="IPR028098">
    <property type="entry name" value="Glyco_trans_4-like_N"/>
</dbReference>
<dbReference type="EMBL" id="MWBO01000060">
    <property type="protein sequence ID" value="OQA51854.1"/>
    <property type="molecule type" value="Genomic_DNA"/>
</dbReference>
<feature type="region of interest" description="Disordered" evidence="2">
    <location>
        <begin position="27"/>
        <end position="60"/>
    </location>
</feature>
<dbReference type="PANTHER" id="PTHR46401:SF2">
    <property type="entry name" value="GLYCOSYLTRANSFERASE WBBK-RELATED"/>
    <property type="match status" value="1"/>
</dbReference>
<feature type="domain" description="Glycosyl transferase family 1" evidence="3">
    <location>
        <begin position="276"/>
        <end position="432"/>
    </location>
</feature>
<reference evidence="5" key="1">
    <citation type="submission" date="2017-02" db="EMBL/GenBank/DDBJ databases">
        <title>Delving into the versatile metabolic prowess of the omnipresent phylum Bacteroidetes.</title>
        <authorList>
            <person name="Nobu M.K."/>
            <person name="Mei R."/>
            <person name="Narihiro T."/>
            <person name="Kuroda K."/>
            <person name="Liu W.-T."/>
        </authorList>
    </citation>
    <scope>NUCLEOTIDE SEQUENCE</scope>
    <source>
        <strain evidence="5">ADurb.Bin280</strain>
    </source>
</reference>
<dbReference type="AlphaFoldDB" id="A0A1V5SC19"/>
<name>A0A1V5SC19_9BACT</name>
<dbReference type="SUPFAM" id="SSF53756">
    <property type="entry name" value="UDP-Glycosyltransferase/glycogen phosphorylase"/>
    <property type="match status" value="1"/>
</dbReference>
<dbReference type="EC" id="2.4.1.246" evidence="5"/>
<gene>
    <name evidence="5" type="primary">mfpsA_3</name>
    <name evidence="5" type="ORF">BWY43_00784</name>
</gene>